<sequence>MKQTMKYTRCVAVLGALASGYVGAQSLPAVEIKANKTFNTSNYTDITGDELRNFNPTNIYDLIKNIPSITVEKTVSGRTILKLLGQSQNSLGVMLNGQSLASADDLESISVEDVERVQVDTTSSAAQSGSVGFINIVTKRRPAAGGEMKMSVDLRGNEIGSSISLKSPGYSTDVGQITVSASVRWPRTAGVEYQTGVGPGYNRQSQIQYFSRVGEVFLNPALEARFDDAVLNLSLPVTLRRSRRRGDEFLEPAGTLDNIWGIDVLTRTVAPSIVYSAPLTRDVSTTAKLRFSNTTRESARNVASFGVLTDSLTRQQDYTNRSVSAAYQLDGESSRFGAWSLGTELVIAQRQDHFDLTAGSRSLGAQSSDFGTHQHRLAVFGEVSRTIATANFKLGLRVLDYSVKVSAGPATGGTIAQPSVGVDWQVSPNMAFNLTAGRRVRLPTGDELTGAERSARNTPFDPDYLGNPSLRPELANSVEVSLSGNGEPLKWSLAAQYRRSHDVIVKALESRGGSYVESPVNLGSGTFVHLEGKLSTKVWGVNTELSQSYGKAKVFNGGLTRDADAVPFAATKISIDAAVRSMKYGATFSYRRALEQSLYSGLLQSSGSSYEAAVFAQAELRRDVRLRFSATGLHQRSVKTAVVYPADKSRYSSVVPEPTTVAIALELAL</sequence>
<dbReference type="Pfam" id="PF07715">
    <property type="entry name" value="Plug"/>
    <property type="match status" value="1"/>
</dbReference>
<evidence type="ECO:0000256" key="7">
    <source>
        <dbReference type="ARBA" id="ARBA00023077"/>
    </source>
</evidence>
<dbReference type="PANTHER" id="PTHR30069">
    <property type="entry name" value="TONB-DEPENDENT OUTER MEMBRANE RECEPTOR"/>
    <property type="match status" value="1"/>
</dbReference>
<dbReference type="RefSeq" id="WP_153586955.1">
    <property type="nucleotide sequence ID" value="NZ_WJBU01000029.1"/>
</dbReference>
<keyword evidence="7 11" id="KW-0798">TonB box</keyword>
<protein>
    <submittedName>
        <fullName evidence="16">TonB-dependent receptor</fullName>
    </submittedName>
</protein>
<gene>
    <name evidence="16" type="ORF">GHT07_20500</name>
</gene>
<dbReference type="GO" id="GO:0044718">
    <property type="term" value="P:siderophore transmembrane transport"/>
    <property type="evidence" value="ECO:0007669"/>
    <property type="project" value="TreeGrafter"/>
</dbReference>
<dbReference type="PANTHER" id="PTHR30069:SF29">
    <property type="entry name" value="HEMOGLOBIN AND HEMOGLOBIN-HAPTOGLOBIN-BINDING PROTEIN 1-RELATED"/>
    <property type="match status" value="1"/>
</dbReference>
<keyword evidence="8 11" id="KW-0472">Membrane</keyword>
<dbReference type="Proteomes" id="UP000487350">
    <property type="component" value="Unassembled WGS sequence"/>
</dbReference>
<keyword evidence="3" id="KW-0813">Transport</keyword>
<evidence type="ECO:0000256" key="11">
    <source>
        <dbReference type="RuleBase" id="RU003357"/>
    </source>
</evidence>
<comment type="caution">
    <text evidence="16">The sequence shown here is derived from an EMBL/GenBank/DDBJ whole genome shotgun (WGS) entry which is preliminary data.</text>
</comment>
<evidence type="ECO:0000256" key="4">
    <source>
        <dbReference type="ARBA" id="ARBA00022452"/>
    </source>
</evidence>
<organism evidence="16 17">
    <name type="scientific">Caenimonas koreensis DSM 17982</name>
    <dbReference type="NCBI Taxonomy" id="1121255"/>
    <lineage>
        <taxon>Bacteria</taxon>
        <taxon>Pseudomonadati</taxon>
        <taxon>Pseudomonadota</taxon>
        <taxon>Betaproteobacteria</taxon>
        <taxon>Burkholderiales</taxon>
        <taxon>Comamonadaceae</taxon>
        <taxon>Caenimonas</taxon>
    </lineage>
</organism>
<dbReference type="InterPro" id="IPR036942">
    <property type="entry name" value="Beta-barrel_TonB_sf"/>
</dbReference>
<name>A0A844AYM9_9BURK</name>
<dbReference type="InterPro" id="IPR012910">
    <property type="entry name" value="Plug_dom"/>
</dbReference>
<feature type="region of interest" description="Disordered" evidence="12">
    <location>
        <begin position="445"/>
        <end position="467"/>
    </location>
</feature>
<feature type="chain" id="PRO_5032666798" evidence="13">
    <location>
        <begin position="25"/>
        <end position="669"/>
    </location>
</feature>
<dbReference type="GO" id="GO:0009279">
    <property type="term" value="C:cell outer membrane"/>
    <property type="evidence" value="ECO:0007669"/>
    <property type="project" value="UniProtKB-SubCell"/>
</dbReference>
<feature type="signal peptide" evidence="13">
    <location>
        <begin position="1"/>
        <end position="24"/>
    </location>
</feature>
<dbReference type="Gene3D" id="2.40.170.20">
    <property type="entry name" value="TonB-dependent receptor, beta-barrel domain"/>
    <property type="match status" value="1"/>
</dbReference>
<evidence type="ECO:0000256" key="10">
    <source>
        <dbReference type="ARBA" id="ARBA00023237"/>
    </source>
</evidence>
<keyword evidence="5" id="KW-0812">Transmembrane</keyword>
<proteinExistence type="inferred from homology"/>
<evidence type="ECO:0000313" key="17">
    <source>
        <dbReference type="Proteomes" id="UP000487350"/>
    </source>
</evidence>
<evidence type="ECO:0000259" key="14">
    <source>
        <dbReference type="Pfam" id="PF00593"/>
    </source>
</evidence>
<evidence type="ECO:0000256" key="6">
    <source>
        <dbReference type="ARBA" id="ARBA00022729"/>
    </source>
</evidence>
<keyword evidence="4" id="KW-1134">Transmembrane beta strand</keyword>
<dbReference type="InterPro" id="IPR039426">
    <property type="entry name" value="TonB-dep_rcpt-like"/>
</dbReference>
<comment type="similarity">
    <text evidence="2 11">Belongs to the TonB-dependent receptor family.</text>
</comment>
<dbReference type="OrthoDB" id="8671598at2"/>
<keyword evidence="17" id="KW-1185">Reference proteome</keyword>
<dbReference type="InterPro" id="IPR037066">
    <property type="entry name" value="Plug_dom_sf"/>
</dbReference>
<dbReference type="SUPFAM" id="SSF56935">
    <property type="entry name" value="Porins"/>
    <property type="match status" value="1"/>
</dbReference>
<feature type="domain" description="TonB-dependent receptor-like beta-barrel" evidence="14">
    <location>
        <begin position="284"/>
        <end position="563"/>
    </location>
</feature>
<evidence type="ECO:0000256" key="3">
    <source>
        <dbReference type="ARBA" id="ARBA00022448"/>
    </source>
</evidence>
<evidence type="ECO:0000313" key="16">
    <source>
        <dbReference type="EMBL" id="MRD49660.1"/>
    </source>
</evidence>
<evidence type="ECO:0000256" key="13">
    <source>
        <dbReference type="SAM" id="SignalP"/>
    </source>
</evidence>
<keyword evidence="6 13" id="KW-0732">Signal</keyword>
<dbReference type="EMBL" id="WJBU01000029">
    <property type="protein sequence ID" value="MRD49660.1"/>
    <property type="molecule type" value="Genomic_DNA"/>
</dbReference>
<evidence type="ECO:0000256" key="9">
    <source>
        <dbReference type="ARBA" id="ARBA00023170"/>
    </source>
</evidence>
<dbReference type="AlphaFoldDB" id="A0A844AYM9"/>
<evidence type="ECO:0000256" key="8">
    <source>
        <dbReference type="ARBA" id="ARBA00023136"/>
    </source>
</evidence>
<keyword evidence="10" id="KW-0998">Cell outer membrane</keyword>
<evidence type="ECO:0000259" key="15">
    <source>
        <dbReference type="Pfam" id="PF07715"/>
    </source>
</evidence>
<feature type="domain" description="TonB-dependent receptor plug" evidence="15">
    <location>
        <begin position="40"/>
        <end position="130"/>
    </location>
</feature>
<dbReference type="Pfam" id="PF00593">
    <property type="entry name" value="TonB_dep_Rec_b-barrel"/>
    <property type="match status" value="1"/>
</dbReference>
<evidence type="ECO:0000256" key="5">
    <source>
        <dbReference type="ARBA" id="ARBA00022692"/>
    </source>
</evidence>
<comment type="subcellular location">
    <subcellularLocation>
        <location evidence="1">Cell outer membrane</location>
        <topology evidence="1">Multi-pass membrane protein</topology>
    </subcellularLocation>
</comment>
<dbReference type="Gene3D" id="2.170.130.10">
    <property type="entry name" value="TonB-dependent receptor, plug domain"/>
    <property type="match status" value="1"/>
</dbReference>
<keyword evidence="9 16" id="KW-0675">Receptor</keyword>
<evidence type="ECO:0000256" key="12">
    <source>
        <dbReference type="SAM" id="MobiDB-lite"/>
    </source>
</evidence>
<accession>A0A844AYM9</accession>
<dbReference type="InterPro" id="IPR000531">
    <property type="entry name" value="Beta-barrel_TonB"/>
</dbReference>
<reference evidence="16 17" key="1">
    <citation type="submission" date="2019-11" db="EMBL/GenBank/DDBJ databases">
        <title>Caenimonas koreensis gen. nov., sp. nov., isolated from activated sludge.</title>
        <authorList>
            <person name="Seung H.R."/>
        </authorList>
    </citation>
    <scope>NUCLEOTIDE SEQUENCE [LARGE SCALE GENOMIC DNA]</scope>
    <source>
        <strain evidence="16 17">EMB320</strain>
    </source>
</reference>
<dbReference type="GO" id="GO:0015344">
    <property type="term" value="F:siderophore uptake transmembrane transporter activity"/>
    <property type="evidence" value="ECO:0007669"/>
    <property type="project" value="TreeGrafter"/>
</dbReference>
<evidence type="ECO:0000256" key="2">
    <source>
        <dbReference type="ARBA" id="ARBA00009810"/>
    </source>
</evidence>
<evidence type="ECO:0000256" key="1">
    <source>
        <dbReference type="ARBA" id="ARBA00004571"/>
    </source>
</evidence>